<feature type="domain" description="Pili assembly chaperone N-terminal" evidence="1">
    <location>
        <begin position="10"/>
        <end position="109"/>
    </location>
</feature>
<accession>A0A120CUV2</accession>
<dbReference type="PANTHER" id="PTHR30251">
    <property type="entry name" value="PILUS ASSEMBLY CHAPERONE"/>
    <property type="match status" value="1"/>
</dbReference>
<dbReference type="PANTHER" id="PTHR30251:SF4">
    <property type="entry name" value="SLR1668 PROTEIN"/>
    <property type="match status" value="1"/>
</dbReference>
<dbReference type="Pfam" id="PF00345">
    <property type="entry name" value="PapD_N"/>
    <property type="match status" value="1"/>
</dbReference>
<sequence length="216" mass="23462">MHVEMVSVGKDSRARITVTNTADEPLAIEALIGRAEIAEDGATSFVGSDENFLVIPPQAIIPPGATQNFRVQWLGEPIIAASESYLLYFSQIPIKPPRSDRLVQLVFNIGVLINVAPPVGEPRLNVVSKGIVRDASGTRRPTVTVENSSNVHSLFPQSSILLEAAGWSQSIASGQLTETIGIGLVQPGHRRRFTLPVAVPDNVREFDARIELKPRR</sequence>
<dbReference type="Gene3D" id="2.60.40.10">
    <property type="entry name" value="Immunoglobulins"/>
    <property type="match status" value="1"/>
</dbReference>
<comment type="caution">
    <text evidence="2">The sequence shown here is derived from an EMBL/GenBank/DDBJ whole genome shotgun (WGS) entry which is preliminary data.</text>
</comment>
<proteinExistence type="predicted"/>
<dbReference type="Proteomes" id="UP000059074">
    <property type="component" value="Unassembled WGS sequence"/>
</dbReference>
<dbReference type="STRING" id="121290.APY04_2214"/>
<dbReference type="GO" id="GO:0030288">
    <property type="term" value="C:outer membrane-bounded periplasmic space"/>
    <property type="evidence" value="ECO:0007669"/>
    <property type="project" value="InterPro"/>
</dbReference>
<evidence type="ECO:0000313" key="3">
    <source>
        <dbReference type="Proteomes" id="UP000059074"/>
    </source>
</evidence>
<evidence type="ECO:0000259" key="1">
    <source>
        <dbReference type="Pfam" id="PF00345"/>
    </source>
</evidence>
<protein>
    <recommendedName>
        <fullName evidence="1">Pili assembly chaperone N-terminal domain-containing protein</fullName>
    </recommendedName>
</protein>
<evidence type="ECO:0000313" key="2">
    <source>
        <dbReference type="EMBL" id="KWT66807.1"/>
    </source>
</evidence>
<name>A0A120CUV2_HYPSL</name>
<dbReference type="PATRIC" id="fig|121290.4.peg.2415"/>
<dbReference type="InterPro" id="IPR008962">
    <property type="entry name" value="PapD-like_sf"/>
</dbReference>
<dbReference type="InterPro" id="IPR016147">
    <property type="entry name" value="Pili_assmbl_chaperone_N"/>
</dbReference>
<dbReference type="InterPro" id="IPR050643">
    <property type="entry name" value="Periplasmic_pilus_chap"/>
</dbReference>
<dbReference type="SUPFAM" id="SSF49354">
    <property type="entry name" value="PapD-like"/>
    <property type="match status" value="1"/>
</dbReference>
<reference evidence="2 3" key="1">
    <citation type="submission" date="2015-10" db="EMBL/GenBank/DDBJ databases">
        <title>Transcriptomic analysis of a linuron degrading triple-species bacterial consortium.</title>
        <authorList>
            <person name="Albers P."/>
        </authorList>
    </citation>
    <scope>NUCLEOTIDE SEQUENCE [LARGE SCALE GENOMIC DNA]</scope>
    <source>
        <strain evidence="2 3">WDL6</strain>
    </source>
</reference>
<dbReference type="InterPro" id="IPR013783">
    <property type="entry name" value="Ig-like_fold"/>
</dbReference>
<organism evidence="2 3">
    <name type="scientific">Hyphomicrobium sulfonivorans</name>
    <dbReference type="NCBI Taxonomy" id="121290"/>
    <lineage>
        <taxon>Bacteria</taxon>
        <taxon>Pseudomonadati</taxon>
        <taxon>Pseudomonadota</taxon>
        <taxon>Alphaproteobacteria</taxon>
        <taxon>Hyphomicrobiales</taxon>
        <taxon>Hyphomicrobiaceae</taxon>
        <taxon>Hyphomicrobium</taxon>
    </lineage>
</organism>
<dbReference type="GO" id="GO:0071555">
    <property type="term" value="P:cell wall organization"/>
    <property type="evidence" value="ECO:0007669"/>
    <property type="project" value="InterPro"/>
</dbReference>
<gene>
    <name evidence="2" type="ORF">APY04_2214</name>
</gene>
<keyword evidence="3" id="KW-1185">Reference proteome</keyword>
<dbReference type="AlphaFoldDB" id="A0A120CUV2"/>
<dbReference type="EMBL" id="LMTR01000071">
    <property type="protein sequence ID" value="KWT66807.1"/>
    <property type="molecule type" value="Genomic_DNA"/>
</dbReference>